<dbReference type="EMBL" id="LHXR01000021">
    <property type="protein sequence ID" value="KXA97727.1"/>
    <property type="molecule type" value="Genomic_DNA"/>
</dbReference>
<protein>
    <submittedName>
        <fullName evidence="1">Uncharacterized protein</fullName>
    </submittedName>
</protein>
<keyword evidence="2" id="KW-1185">Reference proteome</keyword>
<dbReference type="Proteomes" id="UP000070463">
    <property type="component" value="Unassembled WGS sequence"/>
</dbReference>
<sequence length="116" mass="13725">MNRCLVSPTPRDKRLESWVSVFVVMKVRKTIKCKIANLTVKKKKALEREYEGLQKYLHENEDVELYSANKQQAERYYEEIKAGKEYPISVRKDLIDLKIMDNVVSKYWLKVRVGSV</sequence>
<accession>A0A133UU93</accession>
<proteinExistence type="predicted"/>
<organism evidence="1 2">
    <name type="scientific">candidate division MSBL1 archaeon SCGC-AAA259I09</name>
    <dbReference type="NCBI Taxonomy" id="1698267"/>
    <lineage>
        <taxon>Archaea</taxon>
        <taxon>Methanobacteriati</taxon>
        <taxon>Methanobacteriota</taxon>
        <taxon>candidate division MSBL1</taxon>
    </lineage>
</organism>
<reference evidence="1 2" key="1">
    <citation type="journal article" date="2016" name="Sci. Rep.">
        <title>Metabolic traits of an uncultured archaeal lineage -MSBL1- from brine pools of the Red Sea.</title>
        <authorList>
            <person name="Mwirichia R."/>
            <person name="Alam I."/>
            <person name="Rashid M."/>
            <person name="Vinu M."/>
            <person name="Ba-Alawi W."/>
            <person name="Anthony Kamau A."/>
            <person name="Kamanda Ngugi D."/>
            <person name="Goker M."/>
            <person name="Klenk H.P."/>
            <person name="Bajic V."/>
            <person name="Stingl U."/>
        </authorList>
    </citation>
    <scope>NUCLEOTIDE SEQUENCE [LARGE SCALE GENOMIC DNA]</scope>
    <source>
        <strain evidence="1">SCGC-AAA259I09</strain>
    </source>
</reference>
<evidence type="ECO:0000313" key="2">
    <source>
        <dbReference type="Proteomes" id="UP000070463"/>
    </source>
</evidence>
<evidence type="ECO:0000313" key="1">
    <source>
        <dbReference type="EMBL" id="KXA97727.1"/>
    </source>
</evidence>
<name>A0A133UU93_9EURY</name>
<dbReference type="AlphaFoldDB" id="A0A133UU93"/>
<comment type="caution">
    <text evidence="1">The sequence shown here is derived from an EMBL/GenBank/DDBJ whole genome shotgun (WGS) entry which is preliminary data.</text>
</comment>
<gene>
    <name evidence="1" type="ORF">AKJ37_02385</name>
</gene>
<feature type="non-terminal residue" evidence="1">
    <location>
        <position position="116"/>
    </location>
</feature>